<dbReference type="Pfam" id="PF00156">
    <property type="entry name" value="Pribosyltran"/>
    <property type="match status" value="1"/>
</dbReference>
<dbReference type="Gene3D" id="3.40.50.2020">
    <property type="match status" value="1"/>
</dbReference>
<sequence length="178" mass="20022">MQNDIKKISVTEDEIKQIVQKLGQQITADYREKEPLLIGLLKGCNPFMADLLKVLPIYCSVDYMKVSSYSGTYSTGKVSIQQDTTTTVSGKDVIVVDDILDTGRTLQEIKNLFLKRGAKSVKLCVLLDKPEGRQIDIQADYVGGLVPNEFVVGYGLDYNERYRNLPYIGVLKEEIYSK</sequence>
<gene>
    <name evidence="17" type="primary">hpt</name>
    <name evidence="17" type="ORF">IAD46_05950</name>
</gene>
<proteinExistence type="inferred from homology"/>
<evidence type="ECO:0000256" key="15">
    <source>
        <dbReference type="RuleBase" id="RU364099"/>
    </source>
</evidence>
<dbReference type="GO" id="GO:0000287">
    <property type="term" value="F:magnesium ion binding"/>
    <property type="evidence" value="ECO:0007669"/>
    <property type="project" value="TreeGrafter"/>
</dbReference>
<evidence type="ECO:0000256" key="7">
    <source>
        <dbReference type="ARBA" id="ARBA00022676"/>
    </source>
</evidence>
<keyword evidence="6 15" id="KW-0963">Cytoplasm</keyword>
<evidence type="ECO:0000256" key="6">
    <source>
        <dbReference type="ARBA" id="ARBA00022490"/>
    </source>
</evidence>
<accession>A0A9D1KIP5</accession>
<comment type="cofactor">
    <cofactor evidence="1 15">
        <name>Mg(2+)</name>
        <dbReference type="ChEBI" id="CHEBI:18420"/>
    </cofactor>
</comment>
<dbReference type="Proteomes" id="UP000886758">
    <property type="component" value="Unassembled WGS sequence"/>
</dbReference>
<reference evidence="17" key="2">
    <citation type="journal article" date="2021" name="PeerJ">
        <title>Extensive microbial diversity within the chicken gut microbiome revealed by metagenomics and culture.</title>
        <authorList>
            <person name="Gilroy R."/>
            <person name="Ravi A."/>
            <person name="Getino M."/>
            <person name="Pursley I."/>
            <person name="Horton D.L."/>
            <person name="Alikhan N.F."/>
            <person name="Baker D."/>
            <person name="Gharbi K."/>
            <person name="Hall N."/>
            <person name="Watson M."/>
            <person name="Adriaenssens E.M."/>
            <person name="Foster-Nyarko E."/>
            <person name="Jarju S."/>
            <person name="Secka A."/>
            <person name="Antonio M."/>
            <person name="Oren A."/>
            <person name="Chaudhuri R.R."/>
            <person name="La Ragione R."/>
            <person name="Hildebrand F."/>
            <person name="Pallen M.J."/>
        </authorList>
    </citation>
    <scope>NUCLEOTIDE SEQUENCE</scope>
    <source>
        <strain evidence="17">ChiW17-6978</strain>
    </source>
</reference>
<keyword evidence="12 15" id="KW-0460">Magnesium</keyword>
<evidence type="ECO:0000256" key="3">
    <source>
        <dbReference type="ARBA" id="ARBA00004669"/>
    </source>
</evidence>
<organism evidence="17 18">
    <name type="scientific">Candidatus Pelethenecus faecipullorum</name>
    <dbReference type="NCBI Taxonomy" id="2840900"/>
    <lineage>
        <taxon>Bacteria</taxon>
        <taxon>Bacillati</taxon>
        <taxon>Mycoplasmatota</taxon>
        <taxon>Mollicutes</taxon>
        <taxon>Candidatus Pelethenecus</taxon>
    </lineage>
</organism>
<dbReference type="InterPro" id="IPR005904">
    <property type="entry name" value="Hxn_phspho_trans"/>
</dbReference>
<evidence type="ECO:0000256" key="4">
    <source>
        <dbReference type="ARBA" id="ARBA00004676"/>
    </source>
</evidence>
<dbReference type="GO" id="GO:0046100">
    <property type="term" value="P:hypoxanthine metabolic process"/>
    <property type="evidence" value="ECO:0007669"/>
    <property type="project" value="TreeGrafter"/>
</dbReference>
<keyword evidence="8 15" id="KW-0808">Transferase</keyword>
<evidence type="ECO:0000256" key="9">
    <source>
        <dbReference type="ARBA" id="ARBA00022723"/>
    </source>
</evidence>
<evidence type="ECO:0000259" key="16">
    <source>
        <dbReference type="Pfam" id="PF00156"/>
    </source>
</evidence>
<keyword evidence="7 15" id="KW-0328">Glycosyltransferase</keyword>
<dbReference type="FunFam" id="3.40.50.2020:FF:000006">
    <property type="entry name" value="Hypoxanthine phosphoribosyltransferase"/>
    <property type="match status" value="1"/>
</dbReference>
<keyword evidence="10 15" id="KW-0660">Purine salvage</keyword>
<dbReference type="InterPro" id="IPR000836">
    <property type="entry name" value="PRTase_dom"/>
</dbReference>
<evidence type="ECO:0000256" key="13">
    <source>
        <dbReference type="ARBA" id="ARBA00048811"/>
    </source>
</evidence>
<dbReference type="GO" id="GO:0006166">
    <property type="term" value="P:purine ribonucleoside salvage"/>
    <property type="evidence" value="ECO:0007669"/>
    <property type="project" value="UniProtKB-KW"/>
</dbReference>
<evidence type="ECO:0000256" key="1">
    <source>
        <dbReference type="ARBA" id="ARBA00001946"/>
    </source>
</evidence>
<dbReference type="InterPro" id="IPR029057">
    <property type="entry name" value="PRTase-like"/>
</dbReference>
<evidence type="ECO:0000256" key="2">
    <source>
        <dbReference type="ARBA" id="ARBA00004496"/>
    </source>
</evidence>
<dbReference type="NCBIfam" id="TIGR01203">
    <property type="entry name" value="HGPRTase"/>
    <property type="match status" value="1"/>
</dbReference>
<dbReference type="GO" id="GO:0032263">
    <property type="term" value="P:GMP salvage"/>
    <property type="evidence" value="ECO:0007669"/>
    <property type="project" value="TreeGrafter"/>
</dbReference>
<dbReference type="InterPro" id="IPR050408">
    <property type="entry name" value="HGPRT"/>
</dbReference>
<evidence type="ECO:0000313" key="18">
    <source>
        <dbReference type="Proteomes" id="UP000886758"/>
    </source>
</evidence>
<keyword evidence="9 15" id="KW-0479">Metal-binding</keyword>
<evidence type="ECO:0000256" key="14">
    <source>
        <dbReference type="ARBA" id="ARBA00049402"/>
    </source>
</evidence>
<dbReference type="GO" id="GO:0032264">
    <property type="term" value="P:IMP salvage"/>
    <property type="evidence" value="ECO:0007669"/>
    <property type="project" value="TreeGrafter"/>
</dbReference>
<comment type="catalytic activity">
    <reaction evidence="14">
        <text>IMP + diphosphate = hypoxanthine + 5-phospho-alpha-D-ribose 1-diphosphate</text>
        <dbReference type="Rhea" id="RHEA:17973"/>
        <dbReference type="ChEBI" id="CHEBI:17368"/>
        <dbReference type="ChEBI" id="CHEBI:33019"/>
        <dbReference type="ChEBI" id="CHEBI:58017"/>
        <dbReference type="ChEBI" id="CHEBI:58053"/>
        <dbReference type="EC" id="2.4.2.8"/>
    </reaction>
    <physiologicalReaction direction="right-to-left" evidence="14">
        <dbReference type="Rhea" id="RHEA:17975"/>
    </physiologicalReaction>
</comment>
<dbReference type="PANTHER" id="PTHR43340">
    <property type="entry name" value="HYPOXANTHINE-GUANINE PHOSPHORIBOSYLTRANSFERASE"/>
    <property type="match status" value="1"/>
</dbReference>
<dbReference type="AlphaFoldDB" id="A0A9D1KIP5"/>
<name>A0A9D1KIP5_9MOLU</name>
<comment type="subcellular location">
    <subcellularLocation>
        <location evidence="2 15">Cytoplasm</location>
    </subcellularLocation>
</comment>
<dbReference type="CDD" id="cd06223">
    <property type="entry name" value="PRTases_typeI"/>
    <property type="match status" value="1"/>
</dbReference>
<dbReference type="GO" id="GO:0006178">
    <property type="term" value="P:guanine salvage"/>
    <property type="evidence" value="ECO:0007669"/>
    <property type="project" value="TreeGrafter"/>
</dbReference>
<keyword evidence="11 15" id="KW-0547">Nucleotide-binding</keyword>
<comment type="similarity">
    <text evidence="5 15">Belongs to the purine/pyrimidine phosphoribosyltransferase family.</text>
</comment>
<evidence type="ECO:0000256" key="8">
    <source>
        <dbReference type="ARBA" id="ARBA00022679"/>
    </source>
</evidence>
<evidence type="ECO:0000256" key="12">
    <source>
        <dbReference type="ARBA" id="ARBA00022842"/>
    </source>
</evidence>
<dbReference type="GO" id="GO:0000166">
    <property type="term" value="F:nucleotide binding"/>
    <property type="evidence" value="ECO:0007669"/>
    <property type="project" value="UniProtKB-KW"/>
</dbReference>
<dbReference type="EC" id="2.4.2.8" evidence="15"/>
<evidence type="ECO:0000256" key="5">
    <source>
        <dbReference type="ARBA" id="ARBA00008391"/>
    </source>
</evidence>
<comment type="caution">
    <text evidence="17">The sequence shown here is derived from an EMBL/GenBank/DDBJ whole genome shotgun (WGS) entry which is preliminary data.</text>
</comment>
<reference evidence="17" key="1">
    <citation type="submission" date="2020-10" db="EMBL/GenBank/DDBJ databases">
        <authorList>
            <person name="Gilroy R."/>
        </authorList>
    </citation>
    <scope>NUCLEOTIDE SEQUENCE</scope>
    <source>
        <strain evidence="17">ChiW17-6978</strain>
    </source>
</reference>
<comment type="catalytic activity">
    <reaction evidence="13">
        <text>GMP + diphosphate = guanine + 5-phospho-alpha-D-ribose 1-diphosphate</text>
        <dbReference type="Rhea" id="RHEA:25424"/>
        <dbReference type="ChEBI" id="CHEBI:16235"/>
        <dbReference type="ChEBI" id="CHEBI:33019"/>
        <dbReference type="ChEBI" id="CHEBI:58017"/>
        <dbReference type="ChEBI" id="CHEBI:58115"/>
        <dbReference type="EC" id="2.4.2.8"/>
    </reaction>
    <physiologicalReaction direction="right-to-left" evidence="13">
        <dbReference type="Rhea" id="RHEA:25426"/>
    </physiologicalReaction>
</comment>
<dbReference type="EMBL" id="DVLF01000184">
    <property type="protein sequence ID" value="HIT50555.1"/>
    <property type="molecule type" value="Genomic_DNA"/>
</dbReference>
<evidence type="ECO:0000256" key="10">
    <source>
        <dbReference type="ARBA" id="ARBA00022726"/>
    </source>
</evidence>
<dbReference type="GO" id="GO:0004422">
    <property type="term" value="F:hypoxanthine phosphoribosyltransferase activity"/>
    <property type="evidence" value="ECO:0007669"/>
    <property type="project" value="InterPro"/>
</dbReference>
<dbReference type="PANTHER" id="PTHR43340:SF1">
    <property type="entry name" value="HYPOXANTHINE PHOSPHORIBOSYLTRANSFERASE"/>
    <property type="match status" value="1"/>
</dbReference>
<evidence type="ECO:0000256" key="11">
    <source>
        <dbReference type="ARBA" id="ARBA00022741"/>
    </source>
</evidence>
<feature type="domain" description="Phosphoribosyltransferase" evidence="16">
    <location>
        <begin position="14"/>
        <end position="158"/>
    </location>
</feature>
<dbReference type="GO" id="GO:0052657">
    <property type="term" value="F:guanine phosphoribosyltransferase activity"/>
    <property type="evidence" value="ECO:0007669"/>
    <property type="project" value="UniProtKB-ARBA"/>
</dbReference>
<dbReference type="SUPFAM" id="SSF53271">
    <property type="entry name" value="PRTase-like"/>
    <property type="match status" value="1"/>
</dbReference>
<evidence type="ECO:0000313" key="17">
    <source>
        <dbReference type="EMBL" id="HIT50555.1"/>
    </source>
</evidence>
<comment type="pathway">
    <text evidence="4">Purine metabolism; GMP biosynthesis via salvage pathway; GMP from guanine: step 1/1.</text>
</comment>
<protein>
    <recommendedName>
        <fullName evidence="15">Hypoxanthine phosphoribosyltransferase</fullName>
        <ecNumber evidence="15">2.4.2.8</ecNumber>
    </recommendedName>
</protein>
<comment type="pathway">
    <text evidence="3 15">Purine metabolism; IMP biosynthesis via salvage pathway; IMP from hypoxanthine: step 1/1.</text>
</comment>
<dbReference type="GO" id="GO:0005829">
    <property type="term" value="C:cytosol"/>
    <property type="evidence" value="ECO:0007669"/>
    <property type="project" value="TreeGrafter"/>
</dbReference>